<feature type="region of interest" description="Disordered" evidence="1">
    <location>
        <begin position="133"/>
        <end position="158"/>
    </location>
</feature>
<keyword evidence="2" id="KW-1133">Transmembrane helix</keyword>
<comment type="caution">
    <text evidence="3">The sequence shown here is derived from an EMBL/GenBank/DDBJ whole genome shotgun (WGS) entry which is preliminary data.</text>
</comment>
<feature type="transmembrane region" description="Helical" evidence="2">
    <location>
        <begin position="12"/>
        <end position="39"/>
    </location>
</feature>
<protein>
    <submittedName>
        <fullName evidence="3">Uncharacterized protein</fullName>
    </submittedName>
</protein>
<dbReference type="GeneID" id="64348147"/>
<organism evidence="3 4">
    <name type="scientific">Kocuria rosea</name>
    <name type="common">Deinococcus erythromyxa</name>
    <name type="synonym">Micrococcus rubens</name>
    <dbReference type="NCBI Taxonomy" id="1275"/>
    <lineage>
        <taxon>Bacteria</taxon>
        <taxon>Bacillati</taxon>
        <taxon>Actinomycetota</taxon>
        <taxon>Actinomycetes</taxon>
        <taxon>Micrococcales</taxon>
        <taxon>Micrococcaceae</taxon>
        <taxon>Kocuria</taxon>
    </lineage>
</organism>
<evidence type="ECO:0000313" key="3">
    <source>
        <dbReference type="EMBL" id="TDL41883.1"/>
    </source>
</evidence>
<reference evidence="3 4" key="1">
    <citation type="submission" date="2019-03" db="EMBL/GenBank/DDBJ databases">
        <title>Genome Sequencing and Assembly of Various Microbes Isolated from Partially Reclaimed Soil and Acid Mine Drainage (AMD) Site.</title>
        <authorList>
            <person name="Steinbock B."/>
            <person name="Bechtold R."/>
            <person name="Sevigny J.L."/>
            <person name="Thomas D."/>
            <person name="Cuthill L.R."/>
            <person name="Aveiro Johannsen E.J."/>
            <person name="Thomas K."/>
            <person name="Ghosh A."/>
        </authorList>
    </citation>
    <scope>NUCLEOTIDE SEQUENCE [LARGE SCALE GENOMIC DNA]</scope>
    <source>
        <strain evidence="3 4">S-A3</strain>
    </source>
</reference>
<evidence type="ECO:0000256" key="2">
    <source>
        <dbReference type="SAM" id="Phobius"/>
    </source>
</evidence>
<dbReference type="RefSeq" id="WP_133410773.1">
    <property type="nucleotide sequence ID" value="NZ_SMZT01000005.1"/>
</dbReference>
<dbReference type="Proteomes" id="UP000295163">
    <property type="component" value="Unassembled WGS sequence"/>
</dbReference>
<name>A0A4R5YAY0_KOCRO</name>
<gene>
    <name evidence="3" type="ORF">E2R59_12030</name>
</gene>
<dbReference type="EMBL" id="SMZT01000005">
    <property type="protein sequence ID" value="TDL41883.1"/>
    <property type="molecule type" value="Genomic_DNA"/>
</dbReference>
<evidence type="ECO:0000256" key="1">
    <source>
        <dbReference type="SAM" id="MobiDB-lite"/>
    </source>
</evidence>
<sequence>MNTRMDPPVVELLWWLDYLNVLAWAGTSLALMAAAYFLWRTHTLRRRSERRVRQWESLAKAIDQVLDARECHQLQIKMLILVHLARQHEFRFGDNQLLADVNAVLARRIVAEDLCSDHASGPEVVAGSLAVEGEGSERSVPGVQEKRRGRQGHNSLGTMRVEALRQEVPYSFEEERVLLELSNELQHVLSRP</sequence>
<evidence type="ECO:0000313" key="4">
    <source>
        <dbReference type="Proteomes" id="UP000295163"/>
    </source>
</evidence>
<keyword evidence="2" id="KW-0812">Transmembrane</keyword>
<keyword evidence="2" id="KW-0472">Membrane</keyword>
<proteinExistence type="predicted"/>
<dbReference type="AlphaFoldDB" id="A0A4R5YAY0"/>
<accession>A0A4R5YAY0</accession>